<reference evidence="2" key="2">
    <citation type="journal article" date="2021" name="PeerJ">
        <title>Extensive microbial diversity within the chicken gut microbiome revealed by metagenomics and culture.</title>
        <authorList>
            <person name="Gilroy R."/>
            <person name="Ravi A."/>
            <person name="Getino M."/>
            <person name="Pursley I."/>
            <person name="Horton D.L."/>
            <person name="Alikhan N.F."/>
            <person name="Baker D."/>
            <person name="Gharbi K."/>
            <person name="Hall N."/>
            <person name="Watson M."/>
            <person name="Adriaenssens E.M."/>
            <person name="Foster-Nyarko E."/>
            <person name="Jarju S."/>
            <person name="Secka A."/>
            <person name="Antonio M."/>
            <person name="Oren A."/>
            <person name="Chaudhuri R.R."/>
            <person name="La Ragione R."/>
            <person name="Hildebrand F."/>
            <person name="Pallen M.J."/>
        </authorList>
    </citation>
    <scope>NUCLEOTIDE SEQUENCE</scope>
    <source>
        <strain evidence="2">CHK152-2994</strain>
    </source>
</reference>
<accession>A0A9D1FUY7</accession>
<keyword evidence="1" id="KW-1133">Transmembrane helix</keyword>
<name>A0A9D1FUY7_9BACT</name>
<feature type="transmembrane region" description="Helical" evidence="1">
    <location>
        <begin position="23"/>
        <end position="44"/>
    </location>
</feature>
<dbReference type="Gene3D" id="3.30.700.10">
    <property type="entry name" value="Glycoprotein, Type 4 Pilin"/>
    <property type="match status" value="1"/>
</dbReference>
<evidence type="ECO:0000313" key="3">
    <source>
        <dbReference type="Proteomes" id="UP000824139"/>
    </source>
</evidence>
<gene>
    <name evidence="2" type="ORF">IAD41_02310</name>
</gene>
<evidence type="ECO:0000256" key="1">
    <source>
        <dbReference type="SAM" id="Phobius"/>
    </source>
</evidence>
<reference evidence="2" key="1">
    <citation type="submission" date="2020-10" db="EMBL/GenBank/DDBJ databases">
        <authorList>
            <person name="Gilroy R."/>
        </authorList>
    </citation>
    <scope>NUCLEOTIDE SEQUENCE</scope>
    <source>
        <strain evidence="2">CHK152-2994</strain>
    </source>
</reference>
<keyword evidence="1" id="KW-0812">Transmembrane</keyword>
<sequence>MTKVCVVVCSYAPQMIKNKKKCAFTMAEALITLLIIGIVAALTIPNLARKWEERAIVSKYKKMYATLANAYNRAVADNGSPEYWDLSNQASLMKILEPYLNVTERCYYKKGCVAEGDYRALSGENRWGNLFDNQSMVKVRLNGGFSIAVYSLPSNGCKQSCGTIYGIITNSKGRNYINYMGKDHFPFILTKKGLYPYGYNFNDSQIKKSCAKGNSKDPDDPNVNTNGSTCGTWILRYDNMDYFYE</sequence>
<dbReference type="Pfam" id="PF07963">
    <property type="entry name" value="N_methyl"/>
    <property type="match status" value="1"/>
</dbReference>
<proteinExistence type="predicted"/>
<organism evidence="2 3">
    <name type="scientific">Candidatus Scatenecus faecavium</name>
    <dbReference type="NCBI Taxonomy" id="2840915"/>
    <lineage>
        <taxon>Bacteria</taxon>
        <taxon>Candidatus Scatenecus</taxon>
    </lineage>
</organism>
<dbReference type="AlphaFoldDB" id="A0A9D1FUY7"/>
<protein>
    <submittedName>
        <fullName evidence="2">Type II secretion system protein</fullName>
    </submittedName>
</protein>
<dbReference type="EMBL" id="DVJO01000050">
    <property type="protein sequence ID" value="HIS82425.1"/>
    <property type="molecule type" value="Genomic_DNA"/>
</dbReference>
<evidence type="ECO:0000313" key="2">
    <source>
        <dbReference type="EMBL" id="HIS82425.1"/>
    </source>
</evidence>
<comment type="caution">
    <text evidence="2">The sequence shown here is derived from an EMBL/GenBank/DDBJ whole genome shotgun (WGS) entry which is preliminary data.</text>
</comment>
<dbReference type="InterPro" id="IPR045584">
    <property type="entry name" value="Pilin-like"/>
</dbReference>
<dbReference type="SUPFAM" id="SSF54523">
    <property type="entry name" value="Pili subunits"/>
    <property type="match status" value="1"/>
</dbReference>
<keyword evidence="1" id="KW-0472">Membrane</keyword>
<dbReference type="InterPro" id="IPR012902">
    <property type="entry name" value="N_methyl_site"/>
</dbReference>
<dbReference type="Proteomes" id="UP000824139">
    <property type="component" value="Unassembled WGS sequence"/>
</dbReference>